<comment type="caution">
    <text evidence="2">The sequence shown here is derived from an EMBL/GenBank/DDBJ whole genome shotgun (WGS) entry which is preliminary data.</text>
</comment>
<proteinExistence type="predicted"/>
<evidence type="ECO:0000313" key="3">
    <source>
        <dbReference type="Proteomes" id="UP000194737"/>
    </source>
</evidence>
<gene>
    <name evidence="2" type="ORF">A5804_002916</name>
</gene>
<dbReference type="Proteomes" id="UP000194737">
    <property type="component" value="Unassembled WGS sequence"/>
</dbReference>
<name>A0AB73P0S2_ENTFC</name>
<sequence>MVITMKILMFLLPISVLCMTFFLPEQYYKIQKTILERIIPRSPNDEVKLLFVGMVGNFSLWCILYVLFSLLENILRVQ</sequence>
<keyword evidence="1" id="KW-0472">Membrane</keyword>
<feature type="transmembrane region" description="Helical" evidence="1">
    <location>
        <begin position="6"/>
        <end position="28"/>
    </location>
</feature>
<dbReference type="EMBL" id="NGLB01000005">
    <property type="protein sequence ID" value="OTN93546.1"/>
    <property type="molecule type" value="Genomic_DNA"/>
</dbReference>
<feature type="transmembrane region" description="Helical" evidence="1">
    <location>
        <begin position="49"/>
        <end position="71"/>
    </location>
</feature>
<reference evidence="2 3" key="1">
    <citation type="submission" date="2017-05" db="EMBL/GenBank/DDBJ databases">
        <title>The Genome Sequence of Enterococcus faecium 6F2_DIV0138.</title>
        <authorList>
            <consortium name="The Broad Institute Genomics Platform"/>
            <consortium name="The Broad Institute Genomic Center for Infectious Diseases"/>
            <person name="Earl A."/>
            <person name="Manson A."/>
            <person name="Schwartman J."/>
            <person name="Gilmore M."/>
            <person name="Abouelleil A."/>
            <person name="Cao P."/>
            <person name="Chapman S."/>
            <person name="Cusick C."/>
            <person name="Shea T."/>
            <person name="Young S."/>
            <person name="Neafsey D."/>
            <person name="Nusbaum C."/>
            <person name="Birren B."/>
        </authorList>
    </citation>
    <scope>NUCLEOTIDE SEQUENCE [LARGE SCALE GENOMIC DNA]</scope>
    <source>
        <strain evidence="2 3">6F2_DIV0138</strain>
    </source>
</reference>
<evidence type="ECO:0000256" key="1">
    <source>
        <dbReference type="SAM" id="Phobius"/>
    </source>
</evidence>
<dbReference type="AlphaFoldDB" id="A0AB73P0S2"/>
<evidence type="ECO:0000313" key="2">
    <source>
        <dbReference type="EMBL" id="OTN93546.1"/>
    </source>
</evidence>
<accession>A0AB73P0S2</accession>
<organism evidence="2 3">
    <name type="scientific">Enterococcus faecium</name>
    <name type="common">Streptococcus faecium</name>
    <dbReference type="NCBI Taxonomy" id="1352"/>
    <lineage>
        <taxon>Bacteria</taxon>
        <taxon>Bacillati</taxon>
        <taxon>Bacillota</taxon>
        <taxon>Bacilli</taxon>
        <taxon>Lactobacillales</taxon>
        <taxon>Enterococcaceae</taxon>
        <taxon>Enterococcus</taxon>
    </lineage>
</organism>
<keyword evidence="1" id="KW-1133">Transmembrane helix</keyword>
<keyword evidence="1" id="KW-0812">Transmembrane</keyword>
<protein>
    <submittedName>
        <fullName evidence="2">Uncharacterized protein</fullName>
    </submittedName>
</protein>